<evidence type="ECO:0000313" key="3">
    <source>
        <dbReference type="Proteomes" id="UP000320762"/>
    </source>
</evidence>
<dbReference type="InterPro" id="IPR032675">
    <property type="entry name" value="LRR_dom_sf"/>
</dbReference>
<sequence>MHIALSIPEIVSELCNALLEDNGAREGEGPYTICNARALAVCARTCRAFHVPAIKALWKDDRLTLEIVLLHCMPQDIWEVQRGAPGYYSSKKIDKYTLGRAIRSSDLDRLVYYAPLVNKLTFGSAAHLKMNVPYGKNLPELSDECYLALSLAFPGPIFPNLRHLVWNDQSAKLDHMLPFLSPNAVSLDITTHYTGASLMTVLSHLPMRCPTITNFTFLCDRWNSLADIEVVERTLAITVCSWSLRNFRSRTADHTTIRHLSRCPSLETLWIYRDRLPSWNLPSIELGHVAAFASLRTMFLHKASMKRNIELMQGCAFNNLEELRIRLEHPSTGEWPALFRAIRDAHARPHIMHTLEINEWRADLPTDFRDPVRDADVEPLLAFVGLRDLDLECTGGFDFADETVQRMAETWPRLKNLRLYAKEPATWERHLTLDALASLAMHCPDLQCLEIEVDATGVTYDRNPPRPAKPPSLSSISFHWSPITSARVVAGFLSVIFPNLTDTDANEDADEAAKKRWRRVGSTAKLFAMLREQERMDALGEIPSDEHLEVDDTNYISASESEIDDDE</sequence>
<evidence type="ECO:0000256" key="1">
    <source>
        <dbReference type="SAM" id="MobiDB-lite"/>
    </source>
</evidence>
<dbReference type="Proteomes" id="UP000320762">
    <property type="component" value="Unassembled WGS sequence"/>
</dbReference>
<name>A0A550C0J7_9AGAR</name>
<dbReference type="EMBL" id="VDMD01000037">
    <property type="protein sequence ID" value="TRM58331.1"/>
    <property type="molecule type" value="Genomic_DNA"/>
</dbReference>
<dbReference type="Gene3D" id="3.80.10.10">
    <property type="entry name" value="Ribonuclease Inhibitor"/>
    <property type="match status" value="1"/>
</dbReference>
<organism evidence="2 3">
    <name type="scientific">Schizophyllum amplum</name>
    <dbReference type="NCBI Taxonomy" id="97359"/>
    <lineage>
        <taxon>Eukaryota</taxon>
        <taxon>Fungi</taxon>
        <taxon>Dikarya</taxon>
        <taxon>Basidiomycota</taxon>
        <taxon>Agaricomycotina</taxon>
        <taxon>Agaricomycetes</taxon>
        <taxon>Agaricomycetidae</taxon>
        <taxon>Agaricales</taxon>
        <taxon>Schizophyllaceae</taxon>
        <taxon>Schizophyllum</taxon>
    </lineage>
</organism>
<reference evidence="2 3" key="1">
    <citation type="journal article" date="2019" name="New Phytol.">
        <title>Comparative genomics reveals unique wood-decay strategies and fruiting body development in the Schizophyllaceae.</title>
        <authorList>
            <person name="Almasi E."/>
            <person name="Sahu N."/>
            <person name="Krizsan K."/>
            <person name="Balint B."/>
            <person name="Kovacs G.M."/>
            <person name="Kiss B."/>
            <person name="Cseklye J."/>
            <person name="Drula E."/>
            <person name="Henrissat B."/>
            <person name="Nagy I."/>
            <person name="Chovatia M."/>
            <person name="Adam C."/>
            <person name="LaButti K."/>
            <person name="Lipzen A."/>
            <person name="Riley R."/>
            <person name="Grigoriev I.V."/>
            <person name="Nagy L.G."/>
        </authorList>
    </citation>
    <scope>NUCLEOTIDE SEQUENCE [LARGE SCALE GENOMIC DNA]</scope>
    <source>
        <strain evidence="2 3">NL-1724</strain>
    </source>
</reference>
<dbReference type="SUPFAM" id="SSF52047">
    <property type="entry name" value="RNI-like"/>
    <property type="match status" value="1"/>
</dbReference>
<feature type="region of interest" description="Disordered" evidence="1">
    <location>
        <begin position="541"/>
        <end position="567"/>
    </location>
</feature>
<gene>
    <name evidence="2" type="ORF">BD626DRAFT_410696</name>
</gene>
<comment type="caution">
    <text evidence="2">The sequence shown here is derived from an EMBL/GenBank/DDBJ whole genome shotgun (WGS) entry which is preliminary data.</text>
</comment>
<dbReference type="STRING" id="97359.A0A550C0J7"/>
<evidence type="ECO:0000313" key="2">
    <source>
        <dbReference type="EMBL" id="TRM58331.1"/>
    </source>
</evidence>
<keyword evidence="3" id="KW-1185">Reference proteome</keyword>
<proteinExistence type="predicted"/>
<dbReference type="OrthoDB" id="2655993at2759"/>
<accession>A0A550C0J7</accession>
<evidence type="ECO:0008006" key="4">
    <source>
        <dbReference type="Google" id="ProtNLM"/>
    </source>
</evidence>
<dbReference type="AlphaFoldDB" id="A0A550C0J7"/>
<protein>
    <recommendedName>
        <fullName evidence="4">F-box domain-containing protein</fullName>
    </recommendedName>
</protein>